<evidence type="ECO:0000259" key="2">
    <source>
        <dbReference type="Pfam" id="PF09940"/>
    </source>
</evidence>
<dbReference type="Proteomes" id="UP000886829">
    <property type="component" value="Unassembled WGS sequence"/>
</dbReference>
<evidence type="ECO:0000313" key="5">
    <source>
        <dbReference type="EMBL" id="HIX55889.1"/>
    </source>
</evidence>
<comment type="caution">
    <text evidence="5">The sequence shown here is derived from an EMBL/GenBank/DDBJ whole genome shotgun (WGS) entry which is preliminary data.</text>
</comment>
<feature type="compositionally biased region" description="Basic and acidic residues" evidence="1">
    <location>
        <begin position="364"/>
        <end position="375"/>
    </location>
</feature>
<accession>A0A9D1WAX6</accession>
<evidence type="ECO:0000259" key="3">
    <source>
        <dbReference type="Pfam" id="PF16221"/>
    </source>
</evidence>
<feature type="domain" description="DUF4910" evidence="4">
    <location>
        <begin position="46"/>
        <end position="282"/>
    </location>
</feature>
<dbReference type="InterPro" id="IPR032589">
    <property type="entry name" value="DUF4910"/>
</dbReference>
<evidence type="ECO:0000313" key="6">
    <source>
        <dbReference type="Proteomes" id="UP000886829"/>
    </source>
</evidence>
<dbReference type="Pfam" id="PF09940">
    <property type="entry name" value="DUF2172"/>
    <property type="match status" value="1"/>
</dbReference>
<gene>
    <name evidence="5" type="ORF">H9850_00260</name>
</gene>
<dbReference type="InterPro" id="IPR032622">
    <property type="entry name" value="UCP01524_HTH"/>
</dbReference>
<dbReference type="Gene3D" id="3.40.630.10">
    <property type="entry name" value="Zn peptidases"/>
    <property type="match status" value="3"/>
</dbReference>
<dbReference type="Pfam" id="PF16221">
    <property type="entry name" value="HTH_47"/>
    <property type="match status" value="1"/>
</dbReference>
<name>A0A9D1WAX6_9GAMM</name>
<sequence length="635" mass="72173">MMSILSTQDSSGPSSTASISDADVVAAATTFTAFNKFPDSLDAQALFDELLPLCRSISGKGYDQSLAILSRYIPFTIEEYPSGSKAFDWTVPPRWELERAVLKDSQGNVLLDSDVSALYVLNYSEPFSGRVSKQELEEHLYSDATRPDLVPYVMSYYKPRWGFCLSHKQRQELLKDDFYEVDIRTRKVQGAIKVGVCELKGKSDRIVQFSSYLCHPNMLNNELSGPIALVYLYQLLRAYPEREYTYRFVINPETIGSICYLSRHYEELKERLEYGVVLTCVASYYANDCQQGPIAPLDLRELNCATQAQAQDGTDFFKLRKTLLAQLRASLNPNYLEIPISFKLSHQSLLDGLHYALQREGELQSQEQDRAKAGTKEATQTESASSCSSTQELEPQLDYANDRVGDVNFANGIFSTERSLTDQERVDLFIRHQHAKFNKYTAATHLLQRHMSAETFIGFAYSQRIDRFVCGLAKTSKHQFTLRPFSLTGSDERQYGSALVNLPVVQASRVTYLVYPEYHSSGDSQDLFSLDSIIDSAITLFYCAQLYEKQDMQPRVSVGCEPQLGKRGLYPDLHSNVEERKQLEQNFLQLDRLLSVLSFSDGSFSFAELCQVLDCSPLELFLLMELLHYHQLVRY</sequence>
<proteinExistence type="predicted"/>
<evidence type="ECO:0000259" key="4">
    <source>
        <dbReference type="Pfam" id="PF16254"/>
    </source>
</evidence>
<protein>
    <submittedName>
        <fullName evidence="5">DUF4910 domain-containing protein</fullName>
    </submittedName>
</protein>
<dbReference type="Pfam" id="PF16254">
    <property type="entry name" value="DUF4910"/>
    <property type="match status" value="2"/>
</dbReference>
<reference evidence="5" key="2">
    <citation type="submission" date="2021-04" db="EMBL/GenBank/DDBJ databases">
        <authorList>
            <person name="Gilroy R."/>
        </authorList>
    </citation>
    <scope>NUCLEOTIDE SEQUENCE</scope>
    <source>
        <strain evidence="5">USASDec5-558</strain>
    </source>
</reference>
<dbReference type="SUPFAM" id="SSF53187">
    <property type="entry name" value="Zn-dependent exopeptidases"/>
    <property type="match status" value="1"/>
</dbReference>
<dbReference type="AlphaFoldDB" id="A0A9D1WAX6"/>
<reference evidence="5" key="1">
    <citation type="journal article" date="2021" name="PeerJ">
        <title>Extensive microbial diversity within the chicken gut microbiome revealed by metagenomics and culture.</title>
        <authorList>
            <person name="Gilroy R."/>
            <person name="Ravi A."/>
            <person name="Getino M."/>
            <person name="Pursley I."/>
            <person name="Horton D.L."/>
            <person name="Alikhan N.F."/>
            <person name="Baker D."/>
            <person name="Gharbi K."/>
            <person name="Hall N."/>
            <person name="Watson M."/>
            <person name="Adriaenssens E.M."/>
            <person name="Foster-Nyarko E."/>
            <person name="Jarju S."/>
            <person name="Secka A."/>
            <person name="Antonio M."/>
            <person name="Oren A."/>
            <person name="Chaudhuri R.R."/>
            <person name="La Ragione R."/>
            <person name="Hildebrand F."/>
            <person name="Pallen M.J."/>
        </authorList>
    </citation>
    <scope>NUCLEOTIDE SEQUENCE</scope>
    <source>
        <strain evidence="5">USASDec5-558</strain>
    </source>
</reference>
<feature type="domain" description="UCP01524 winged helix-turn-helix" evidence="3">
    <location>
        <begin position="559"/>
        <end position="634"/>
    </location>
</feature>
<evidence type="ECO:0000256" key="1">
    <source>
        <dbReference type="SAM" id="MobiDB-lite"/>
    </source>
</evidence>
<feature type="compositionally biased region" description="Polar residues" evidence="1">
    <location>
        <begin position="377"/>
        <end position="393"/>
    </location>
</feature>
<feature type="region of interest" description="Disordered" evidence="1">
    <location>
        <begin position="364"/>
        <end position="393"/>
    </location>
</feature>
<dbReference type="Gene3D" id="1.10.10.10">
    <property type="entry name" value="Winged helix-like DNA-binding domain superfamily/Winged helix DNA-binding domain"/>
    <property type="match status" value="1"/>
</dbReference>
<feature type="domain" description="DUF2172" evidence="2">
    <location>
        <begin position="95"/>
        <end position="185"/>
    </location>
</feature>
<dbReference type="EMBL" id="DXEV01000008">
    <property type="protein sequence ID" value="HIX55889.1"/>
    <property type="molecule type" value="Genomic_DNA"/>
</dbReference>
<dbReference type="InterPro" id="IPR032610">
    <property type="entry name" value="DUF2172"/>
</dbReference>
<feature type="domain" description="DUF4910" evidence="4">
    <location>
        <begin position="464"/>
        <end position="548"/>
    </location>
</feature>
<organism evidence="5 6">
    <name type="scientific">Candidatus Anaerobiospirillum pullistercoris</name>
    <dbReference type="NCBI Taxonomy" id="2838452"/>
    <lineage>
        <taxon>Bacteria</taxon>
        <taxon>Pseudomonadati</taxon>
        <taxon>Pseudomonadota</taxon>
        <taxon>Gammaproteobacteria</taxon>
        <taxon>Aeromonadales</taxon>
        <taxon>Succinivibrionaceae</taxon>
        <taxon>Anaerobiospirillum</taxon>
    </lineage>
</organism>
<dbReference type="InterPro" id="IPR036388">
    <property type="entry name" value="WH-like_DNA-bd_sf"/>
</dbReference>